<keyword evidence="2" id="KW-1185">Reference proteome</keyword>
<accession>A0ABW3ZAG0</accession>
<comment type="caution">
    <text evidence="1">The sequence shown here is derived from an EMBL/GenBank/DDBJ whole genome shotgun (WGS) entry which is preliminary data.</text>
</comment>
<evidence type="ECO:0000313" key="2">
    <source>
        <dbReference type="Proteomes" id="UP001597171"/>
    </source>
</evidence>
<organism evidence="1 2">
    <name type="scientific">Methylopila musalis</name>
    <dbReference type="NCBI Taxonomy" id="1134781"/>
    <lineage>
        <taxon>Bacteria</taxon>
        <taxon>Pseudomonadati</taxon>
        <taxon>Pseudomonadota</taxon>
        <taxon>Alphaproteobacteria</taxon>
        <taxon>Hyphomicrobiales</taxon>
        <taxon>Methylopilaceae</taxon>
        <taxon>Methylopila</taxon>
    </lineage>
</organism>
<dbReference type="RefSeq" id="WP_378776660.1">
    <property type="nucleotide sequence ID" value="NZ_JBHTMX010000194.1"/>
</dbReference>
<evidence type="ECO:0000313" key="1">
    <source>
        <dbReference type="EMBL" id="MFD1333261.1"/>
    </source>
</evidence>
<gene>
    <name evidence="1" type="ORF">ACFQ4O_14785</name>
</gene>
<dbReference type="Proteomes" id="UP001597171">
    <property type="component" value="Unassembled WGS sequence"/>
</dbReference>
<proteinExistence type="predicted"/>
<reference evidence="2" key="1">
    <citation type="journal article" date="2019" name="Int. J. Syst. Evol. Microbiol.">
        <title>The Global Catalogue of Microorganisms (GCM) 10K type strain sequencing project: providing services to taxonomists for standard genome sequencing and annotation.</title>
        <authorList>
            <consortium name="The Broad Institute Genomics Platform"/>
            <consortium name="The Broad Institute Genome Sequencing Center for Infectious Disease"/>
            <person name="Wu L."/>
            <person name="Ma J."/>
        </authorList>
    </citation>
    <scope>NUCLEOTIDE SEQUENCE [LARGE SCALE GENOMIC DNA]</scope>
    <source>
        <strain evidence="2">CCUG 61696</strain>
    </source>
</reference>
<dbReference type="EMBL" id="JBHTMX010000194">
    <property type="protein sequence ID" value="MFD1333261.1"/>
    <property type="molecule type" value="Genomic_DNA"/>
</dbReference>
<protein>
    <submittedName>
        <fullName evidence="1">Uncharacterized protein</fullName>
    </submittedName>
</protein>
<sequence length="40" mass="4160">MRVLIFLSSIVFVVVAVAALPLSVPGEAVAKSPMEAAYGR</sequence>
<name>A0ABW3ZAG0_9HYPH</name>